<evidence type="ECO:0000313" key="3">
    <source>
        <dbReference type="Proteomes" id="UP000735874"/>
    </source>
</evidence>
<evidence type="ECO:0000256" key="1">
    <source>
        <dbReference type="SAM" id="MobiDB-lite"/>
    </source>
</evidence>
<reference evidence="2" key="1">
    <citation type="submission" date="2018-10" db="EMBL/GenBank/DDBJ databases">
        <title>Effector identification in a new, highly contiguous assembly of the strawberry crown rot pathogen Phytophthora cactorum.</title>
        <authorList>
            <person name="Armitage A.D."/>
            <person name="Nellist C.F."/>
            <person name="Bates H."/>
            <person name="Vickerstaff R.J."/>
            <person name="Harrison R.J."/>
        </authorList>
    </citation>
    <scope>NUCLEOTIDE SEQUENCE</scope>
    <source>
        <strain evidence="2">15-7</strain>
    </source>
</reference>
<dbReference type="AlphaFoldDB" id="A0A8T0YXV4"/>
<accession>A0A8T0YXV4</accession>
<comment type="caution">
    <text evidence="2">The sequence shown here is derived from an EMBL/GenBank/DDBJ whole genome shotgun (WGS) entry which is preliminary data.</text>
</comment>
<feature type="region of interest" description="Disordered" evidence="1">
    <location>
        <begin position="1"/>
        <end position="30"/>
    </location>
</feature>
<dbReference type="EMBL" id="RCMG01000423">
    <property type="protein sequence ID" value="KAG2854497.1"/>
    <property type="molecule type" value="Genomic_DNA"/>
</dbReference>
<proteinExistence type="predicted"/>
<protein>
    <submittedName>
        <fullName evidence="2">Uncharacterized protein</fullName>
    </submittedName>
</protein>
<name>A0A8T0YXV4_9STRA</name>
<sequence>MQSVHLQGEVGPDTSDADRSSCTPSSQIAQAHQRQAHRFVAMLRIRRRTILPVPLAPAYSPSGPIRNRRRMRRDCAEGSKTGLSVYHPEDTSLVERYTLLTIITPVDNVLVPLMPLVHVSRRAA</sequence>
<evidence type="ECO:0000313" key="2">
    <source>
        <dbReference type="EMBL" id="KAG2854497.1"/>
    </source>
</evidence>
<gene>
    <name evidence="2" type="ORF">PC113_g13250</name>
</gene>
<organism evidence="2 3">
    <name type="scientific">Phytophthora cactorum</name>
    <dbReference type="NCBI Taxonomy" id="29920"/>
    <lineage>
        <taxon>Eukaryota</taxon>
        <taxon>Sar</taxon>
        <taxon>Stramenopiles</taxon>
        <taxon>Oomycota</taxon>
        <taxon>Peronosporomycetes</taxon>
        <taxon>Peronosporales</taxon>
        <taxon>Peronosporaceae</taxon>
        <taxon>Phytophthora</taxon>
    </lineage>
</organism>
<dbReference type="Proteomes" id="UP000735874">
    <property type="component" value="Unassembled WGS sequence"/>
</dbReference>